<accession>S8EBL9</accession>
<comment type="caution">
    <text evidence="1">The sequence shown here is derived from an EMBL/GenBank/DDBJ whole genome shotgun (WGS) entry which is preliminary data.</text>
</comment>
<dbReference type="PANTHER" id="PTHR19288:SF25">
    <property type="entry name" value="PHOSPHATIDYLGLYCEROPHOSPHATASE GEP4, MITOCHONDRIAL"/>
    <property type="match status" value="1"/>
</dbReference>
<dbReference type="InterPro" id="IPR023214">
    <property type="entry name" value="HAD_sf"/>
</dbReference>
<dbReference type="FunFam" id="3.40.50.1000:FF:000148">
    <property type="entry name" value="Haloacid dehalogenase superfamily protein"/>
    <property type="match status" value="1"/>
</dbReference>
<dbReference type="EMBL" id="AUSU01001901">
    <property type="protein sequence ID" value="EPS69917.1"/>
    <property type="molecule type" value="Genomic_DNA"/>
</dbReference>
<dbReference type="InterPro" id="IPR027706">
    <property type="entry name" value="PGP_Pase"/>
</dbReference>
<gene>
    <name evidence="1" type="ORF">M569_04847</name>
</gene>
<dbReference type="AlphaFoldDB" id="S8EBL9"/>
<organism evidence="1 2">
    <name type="scientific">Genlisea aurea</name>
    <dbReference type="NCBI Taxonomy" id="192259"/>
    <lineage>
        <taxon>Eukaryota</taxon>
        <taxon>Viridiplantae</taxon>
        <taxon>Streptophyta</taxon>
        <taxon>Embryophyta</taxon>
        <taxon>Tracheophyta</taxon>
        <taxon>Spermatophyta</taxon>
        <taxon>Magnoliopsida</taxon>
        <taxon>eudicotyledons</taxon>
        <taxon>Gunneridae</taxon>
        <taxon>Pentapetalae</taxon>
        <taxon>asterids</taxon>
        <taxon>lamiids</taxon>
        <taxon>Lamiales</taxon>
        <taxon>Lentibulariaceae</taxon>
        <taxon>Genlisea</taxon>
    </lineage>
</organism>
<sequence length="216" mass="24138">MGFGELKAALGQRVNLEGIAHAVGIIFKERNLAIPHALVQDIRYVDWIELKNKGFEGVIFDKDNTITAPYSLTLWPILEPSMAACKSVFGSNIGIFSNSAGLLEYDPDGVKAKAVEDAIGINVIRHCEKKPVGTADEIERHFRCESSRLIMVGDRIFTDVVYGNRNGFFTILTDPLTSAEEPLIVRQVRLVEMRILKQWLRQGLTPPHHKLVSDPE</sequence>
<dbReference type="InterPro" id="IPR010021">
    <property type="entry name" value="PGPP1/Gep4"/>
</dbReference>
<protein>
    <submittedName>
        <fullName evidence="1">Haloacid dehalogenase superfamily protein</fullName>
    </submittedName>
</protein>
<dbReference type="NCBIfam" id="TIGR01668">
    <property type="entry name" value="YqeG_hyp_ppase"/>
    <property type="match status" value="1"/>
</dbReference>
<dbReference type="OrthoDB" id="198652at2759"/>
<evidence type="ECO:0000313" key="1">
    <source>
        <dbReference type="EMBL" id="EPS69917.1"/>
    </source>
</evidence>
<feature type="non-terminal residue" evidence="1">
    <location>
        <position position="216"/>
    </location>
</feature>
<dbReference type="Gene3D" id="3.40.50.1000">
    <property type="entry name" value="HAD superfamily/HAD-like"/>
    <property type="match status" value="1"/>
</dbReference>
<name>S8EBL9_9LAMI</name>
<dbReference type="InterPro" id="IPR006549">
    <property type="entry name" value="HAD-SF_hydro_IIIA"/>
</dbReference>
<keyword evidence="2" id="KW-1185">Reference proteome</keyword>
<proteinExistence type="predicted"/>
<dbReference type="NCBIfam" id="TIGR01662">
    <property type="entry name" value="HAD-SF-IIIA"/>
    <property type="match status" value="1"/>
</dbReference>
<dbReference type="PANTHER" id="PTHR19288">
    <property type="entry name" value="4-NITROPHENYLPHOSPHATASE-RELATED"/>
    <property type="match status" value="1"/>
</dbReference>
<dbReference type="Pfam" id="PF09419">
    <property type="entry name" value="PGP_phosphatase"/>
    <property type="match status" value="1"/>
</dbReference>
<dbReference type="Proteomes" id="UP000015453">
    <property type="component" value="Unassembled WGS sequence"/>
</dbReference>
<dbReference type="SUPFAM" id="SSF56784">
    <property type="entry name" value="HAD-like"/>
    <property type="match status" value="1"/>
</dbReference>
<dbReference type="GO" id="GO:0008962">
    <property type="term" value="F:phosphatidylglycerophosphatase activity"/>
    <property type="evidence" value="ECO:0007669"/>
    <property type="project" value="InterPro"/>
</dbReference>
<dbReference type="GO" id="GO:0005737">
    <property type="term" value="C:cytoplasm"/>
    <property type="evidence" value="ECO:0007669"/>
    <property type="project" value="TreeGrafter"/>
</dbReference>
<dbReference type="InterPro" id="IPR036412">
    <property type="entry name" value="HAD-like_sf"/>
</dbReference>
<reference evidence="1 2" key="1">
    <citation type="journal article" date="2013" name="BMC Genomics">
        <title>The miniature genome of a carnivorous plant Genlisea aurea contains a low number of genes and short non-coding sequences.</title>
        <authorList>
            <person name="Leushkin E.V."/>
            <person name="Sutormin R.A."/>
            <person name="Nabieva E.R."/>
            <person name="Penin A.A."/>
            <person name="Kondrashov A.S."/>
            <person name="Logacheva M.D."/>
        </authorList>
    </citation>
    <scope>NUCLEOTIDE SEQUENCE [LARGE SCALE GENOMIC DNA]</scope>
</reference>
<evidence type="ECO:0000313" key="2">
    <source>
        <dbReference type="Proteomes" id="UP000015453"/>
    </source>
</evidence>